<dbReference type="EMBL" id="LT605205">
    <property type="protein sequence ID" value="SCD19211.1"/>
    <property type="molecule type" value="Genomic_DNA"/>
</dbReference>
<dbReference type="RefSeq" id="WP_076928544.1">
    <property type="nucleotide sequence ID" value="NZ_LT605205.1"/>
</dbReference>
<evidence type="ECO:0000313" key="4">
    <source>
        <dbReference type="EMBL" id="SCD19211.1"/>
    </source>
</evidence>
<dbReference type="PANTHER" id="PTHR40841:SF2">
    <property type="entry name" value="SIDEROPHORE-DEGRADING ESTERASE (EUROFUNG)"/>
    <property type="match status" value="1"/>
</dbReference>
<dbReference type="InterPro" id="IPR000801">
    <property type="entry name" value="Esterase-like"/>
</dbReference>
<dbReference type="AlphaFoldDB" id="A0A1R3SUG4"/>
<keyword evidence="2 4" id="KW-0378">Hydrolase</keyword>
<reference evidence="4 5" key="1">
    <citation type="submission" date="2016-08" db="EMBL/GenBank/DDBJ databases">
        <authorList>
            <person name="Seilhamer J.J."/>
        </authorList>
    </citation>
    <scope>NUCLEOTIDE SEQUENCE [LARGE SCALE GENOMIC DNA]</scope>
    <source>
        <strain evidence="4">M3/6</strain>
    </source>
</reference>
<organism evidence="4 5">
    <name type="scientific">Proteiniphilum saccharofermentans</name>
    <dbReference type="NCBI Taxonomy" id="1642647"/>
    <lineage>
        <taxon>Bacteria</taxon>
        <taxon>Pseudomonadati</taxon>
        <taxon>Bacteroidota</taxon>
        <taxon>Bacteroidia</taxon>
        <taxon>Bacteroidales</taxon>
        <taxon>Dysgonomonadaceae</taxon>
        <taxon>Proteiniphilum</taxon>
    </lineage>
</organism>
<accession>A0A1R3SUG4</accession>
<dbReference type="PANTHER" id="PTHR40841">
    <property type="entry name" value="SIDEROPHORE TRIACETYLFUSARININE C ESTERASE"/>
    <property type="match status" value="1"/>
</dbReference>
<proteinExistence type="inferred from homology"/>
<dbReference type="InterPro" id="IPR052558">
    <property type="entry name" value="Siderophore_Hydrolase_D"/>
</dbReference>
<comment type="similarity">
    <text evidence="1">Belongs to the esterase D family.</text>
</comment>
<protein>
    <submittedName>
        <fullName evidence="4">Putative hydrolase of the alpha/beta superfamily</fullName>
    </submittedName>
</protein>
<dbReference type="Gene3D" id="3.40.50.1820">
    <property type="entry name" value="alpha/beta hydrolase"/>
    <property type="match status" value="1"/>
</dbReference>
<name>A0A1R3SUG4_9BACT</name>
<sequence length="284" mass="31989">MKTILLLLLLFTIYPVQGQPSQVITPIEESAKQLFDLEQHDLIYNEREYRLYIAQPSGSGQTSHPVLYMLDGNGQFPMLINAVDEVSENTPLIVGIGYPSLQAYPKERTRDYTIPIEGNVEGGGAEDFYRFIVDKVKPFIEANYAMDTTRQTLCGHSHGGLFTLYVMFNHTRSFQHYLAASPSIWWGEGAIVPEHRPLFSHIPHSVTITLGEYEENPGLDPSRKNLAPEILRKKEQRKGGISSRELAVIIAEEVPDCRFILFEGKNHGSSIPEFLKEAVRVAGE</sequence>
<evidence type="ECO:0000256" key="2">
    <source>
        <dbReference type="ARBA" id="ARBA00022801"/>
    </source>
</evidence>
<dbReference type="InterPro" id="IPR029058">
    <property type="entry name" value="AB_hydrolase_fold"/>
</dbReference>
<dbReference type="Proteomes" id="UP000187464">
    <property type="component" value="Chromosome I"/>
</dbReference>
<gene>
    <name evidence="4" type="ORF">PSM36_0377</name>
</gene>
<keyword evidence="5" id="KW-1185">Reference proteome</keyword>
<dbReference type="SUPFAM" id="SSF53474">
    <property type="entry name" value="alpha/beta-Hydrolases"/>
    <property type="match status" value="1"/>
</dbReference>
<feature type="signal peptide" evidence="3">
    <location>
        <begin position="1"/>
        <end position="18"/>
    </location>
</feature>
<dbReference type="GO" id="GO:0016788">
    <property type="term" value="F:hydrolase activity, acting on ester bonds"/>
    <property type="evidence" value="ECO:0007669"/>
    <property type="project" value="TreeGrafter"/>
</dbReference>
<evidence type="ECO:0000256" key="1">
    <source>
        <dbReference type="ARBA" id="ARBA00005622"/>
    </source>
</evidence>
<dbReference type="KEGG" id="psac:PSM36_0377"/>
<feature type="chain" id="PRO_5010247246" evidence="3">
    <location>
        <begin position="19"/>
        <end position="284"/>
    </location>
</feature>
<keyword evidence="3" id="KW-0732">Signal</keyword>
<evidence type="ECO:0000256" key="3">
    <source>
        <dbReference type="SAM" id="SignalP"/>
    </source>
</evidence>
<evidence type="ECO:0000313" key="5">
    <source>
        <dbReference type="Proteomes" id="UP000187464"/>
    </source>
</evidence>
<dbReference type="Pfam" id="PF00756">
    <property type="entry name" value="Esterase"/>
    <property type="match status" value="1"/>
</dbReference>